<reference evidence="5" key="1">
    <citation type="journal article" date="2019" name="Int. J. Syst. Evol. Microbiol.">
        <title>The Global Catalogue of Microorganisms (GCM) 10K type strain sequencing project: providing services to taxonomists for standard genome sequencing and annotation.</title>
        <authorList>
            <consortium name="The Broad Institute Genomics Platform"/>
            <consortium name="The Broad Institute Genome Sequencing Center for Infectious Disease"/>
            <person name="Wu L."/>
            <person name="Ma J."/>
        </authorList>
    </citation>
    <scope>NUCLEOTIDE SEQUENCE [LARGE SCALE GENOMIC DNA]</scope>
    <source>
        <strain evidence="5">KCTC 42984</strain>
    </source>
</reference>
<keyword evidence="5" id="KW-1185">Reference proteome</keyword>
<gene>
    <name evidence="4" type="ORF">ACFOD9_02045</name>
</gene>
<protein>
    <submittedName>
        <fullName evidence="4">EF-hand domain-containing protein</fullName>
    </submittedName>
</protein>
<evidence type="ECO:0000256" key="1">
    <source>
        <dbReference type="SAM" id="MobiDB-lite"/>
    </source>
</evidence>
<comment type="caution">
    <text evidence="4">The sequence shown here is derived from an EMBL/GenBank/DDBJ whole genome shotgun (WGS) entry which is preliminary data.</text>
</comment>
<feature type="compositionally biased region" description="Basic and acidic residues" evidence="1">
    <location>
        <begin position="202"/>
        <end position="213"/>
    </location>
</feature>
<dbReference type="Pfam" id="PF13202">
    <property type="entry name" value="EF-hand_5"/>
    <property type="match status" value="2"/>
</dbReference>
<dbReference type="PANTHER" id="PTHR10827:SF52">
    <property type="entry name" value="IP16409P"/>
    <property type="match status" value="1"/>
</dbReference>
<sequence length="222" mass="23855">MKRPTKRMTLALAATGMVALAGTAIAQQRMGLHDPFGNATITRAEAQAKAVEMFARLDVNGDGRLDAADRVAAMGKRFDAMDANHDGVLSRQEFLDAHQKMMGGHDGHDGAGGPGEHRMGGMEGMGGMGAMRAMHGMRMLGRMDTNGDHAVTRDEFLAGALKRFDTADANHDGKLTPEERRAAFRQGMKMHRQHMGGMAGHGMDHEMGDHDMGDMPPPPPAK</sequence>
<dbReference type="InterPro" id="IPR018247">
    <property type="entry name" value="EF_Hand_1_Ca_BS"/>
</dbReference>
<dbReference type="Pfam" id="PF13499">
    <property type="entry name" value="EF-hand_7"/>
    <property type="match status" value="1"/>
</dbReference>
<feature type="region of interest" description="Disordered" evidence="1">
    <location>
        <begin position="195"/>
        <end position="222"/>
    </location>
</feature>
<evidence type="ECO:0000313" key="4">
    <source>
        <dbReference type="EMBL" id="MFC3173026.1"/>
    </source>
</evidence>
<evidence type="ECO:0000259" key="3">
    <source>
        <dbReference type="PROSITE" id="PS50222"/>
    </source>
</evidence>
<dbReference type="InterPro" id="IPR002048">
    <property type="entry name" value="EF_hand_dom"/>
</dbReference>
<dbReference type="SUPFAM" id="SSF47473">
    <property type="entry name" value="EF-hand"/>
    <property type="match status" value="1"/>
</dbReference>
<dbReference type="EMBL" id="JBHRTQ010000002">
    <property type="protein sequence ID" value="MFC3173026.1"/>
    <property type="molecule type" value="Genomic_DNA"/>
</dbReference>
<dbReference type="Proteomes" id="UP001595604">
    <property type="component" value="Unassembled WGS sequence"/>
</dbReference>
<dbReference type="PANTHER" id="PTHR10827">
    <property type="entry name" value="RETICULOCALBIN"/>
    <property type="match status" value="1"/>
</dbReference>
<dbReference type="SMART" id="SM00054">
    <property type="entry name" value="EFh"/>
    <property type="match status" value="3"/>
</dbReference>
<feature type="domain" description="EF-hand" evidence="3">
    <location>
        <begin position="155"/>
        <end position="190"/>
    </location>
</feature>
<keyword evidence="2" id="KW-0732">Signal</keyword>
<evidence type="ECO:0000313" key="5">
    <source>
        <dbReference type="Proteomes" id="UP001595604"/>
    </source>
</evidence>
<dbReference type="PROSITE" id="PS00018">
    <property type="entry name" value="EF_HAND_1"/>
    <property type="match status" value="1"/>
</dbReference>
<proteinExistence type="predicted"/>
<accession>A0ABV7IK10</accession>
<feature type="chain" id="PRO_5045691255" evidence="2">
    <location>
        <begin position="27"/>
        <end position="222"/>
    </location>
</feature>
<dbReference type="RefSeq" id="WP_379508416.1">
    <property type="nucleotide sequence ID" value="NZ_JBHRTQ010000002.1"/>
</dbReference>
<feature type="signal peptide" evidence="2">
    <location>
        <begin position="1"/>
        <end position="26"/>
    </location>
</feature>
<dbReference type="PROSITE" id="PS50222">
    <property type="entry name" value="EF_HAND_2"/>
    <property type="match status" value="2"/>
</dbReference>
<organism evidence="4 5">
    <name type="scientific">Novosphingobium bradum</name>
    <dbReference type="NCBI Taxonomy" id="1737444"/>
    <lineage>
        <taxon>Bacteria</taxon>
        <taxon>Pseudomonadati</taxon>
        <taxon>Pseudomonadota</taxon>
        <taxon>Alphaproteobacteria</taxon>
        <taxon>Sphingomonadales</taxon>
        <taxon>Sphingomonadaceae</taxon>
        <taxon>Novosphingobium</taxon>
    </lineage>
</organism>
<feature type="domain" description="EF-hand" evidence="3">
    <location>
        <begin position="69"/>
        <end position="104"/>
    </location>
</feature>
<name>A0ABV7IK10_9SPHN</name>
<evidence type="ECO:0000256" key="2">
    <source>
        <dbReference type="SAM" id="SignalP"/>
    </source>
</evidence>
<dbReference type="Gene3D" id="1.10.238.10">
    <property type="entry name" value="EF-hand"/>
    <property type="match status" value="2"/>
</dbReference>
<dbReference type="InterPro" id="IPR011992">
    <property type="entry name" value="EF-hand-dom_pair"/>
</dbReference>